<dbReference type="PANTHER" id="PTHR13538">
    <property type="entry name" value="N-ACETYLTRANSFERASE 6"/>
    <property type="match status" value="1"/>
</dbReference>
<feature type="compositionally biased region" description="Basic and acidic residues" evidence="1">
    <location>
        <begin position="166"/>
        <end position="175"/>
    </location>
</feature>
<dbReference type="SUPFAM" id="SSF55729">
    <property type="entry name" value="Acyl-CoA N-acyltransferases (Nat)"/>
    <property type="match status" value="1"/>
</dbReference>
<evidence type="ECO:0000259" key="2">
    <source>
        <dbReference type="PROSITE" id="PS51186"/>
    </source>
</evidence>
<reference evidence="3" key="1">
    <citation type="submission" date="2025-08" db="UniProtKB">
        <authorList>
            <consortium name="Ensembl"/>
        </authorList>
    </citation>
    <scope>IDENTIFICATION</scope>
</reference>
<sequence length="309" mass="33309">MCDGNISCEVIRIEPLHERWELVEGCAELLNTQWQRSMGARIHSLRQSSHTYPVCLLLLKGERQTQDEKLIGHARLSRVLGSHSLFVESVVVCTTLRGKGYGRILMEGVERYAKGRGCTRLCLTTHDKQHFYAHLGFVLSKPVQNVGTLASFMPMEVLHKFCRSAENEEEGRKSDANFNNPASPVPSILPPPPPPPLSSPPAPPPPPPLSSPPAPPISSPPAPPPPPPISSPPAPPPPPPLSSPPAPLPPIPLSSPPAPPPPPPLSSPPAPPPLPSCPPSSLAPVTQTLEQTPYTDNRGLPIFWMHKDI</sequence>
<feature type="region of interest" description="Disordered" evidence="1">
    <location>
        <begin position="166"/>
        <end position="300"/>
    </location>
</feature>
<proteinExistence type="predicted"/>
<dbReference type="Pfam" id="PF00583">
    <property type="entry name" value="Acetyltransf_1"/>
    <property type="match status" value="1"/>
</dbReference>
<dbReference type="InterPro" id="IPR000182">
    <property type="entry name" value="GNAT_dom"/>
</dbReference>
<evidence type="ECO:0000313" key="3">
    <source>
        <dbReference type="Ensembl" id="ENSCCRP00020035215.1"/>
    </source>
</evidence>
<dbReference type="Gene3D" id="3.40.630.30">
    <property type="match status" value="1"/>
</dbReference>
<dbReference type="GO" id="GO:0005737">
    <property type="term" value="C:cytoplasm"/>
    <property type="evidence" value="ECO:0007669"/>
    <property type="project" value="TreeGrafter"/>
</dbReference>
<dbReference type="AlphaFoldDB" id="A0A8C2E2A8"/>
<dbReference type="PRINTS" id="PR01217">
    <property type="entry name" value="PRICHEXTENSN"/>
</dbReference>
<dbReference type="GO" id="GO:0008080">
    <property type="term" value="F:N-acetyltransferase activity"/>
    <property type="evidence" value="ECO:0007669"/>
    <property type="project" value="InterPro"/>
</dbReference>
<dbReference type="GO" id="GO:1905502">
    <property type="term" value="F:acetyl-CoA binding"/>
    <property type="evidence" value="ECO:0007669"/>
    <property type="project" value="TreeGrafter"/>
</dbReference>
<dbReference type="InterPro" id="IPR016181">
    <property type="entry name" value="Acyl_CoA_acyltransferase"/>
</dbReference>
<feature type="compositionally biased region" description="Polar residues" evidence="1">
    <location>
        <begin position="285"/>
        <end position="295"/>
    </location>
</feature>
<feature type="domain" description="N-acetyltransferase" evidence="2">
    <location>
        <begin position="11"/>
        <end position="156"/>
    </location>
</feature>
<evidence type="ECO:0000313" key="4">
    <source>
        <dbReference type="Proteomes" id="UP000694701"/>
    </source>
</evidence>
<dbReference type="CDD" id="cd04301">
    <property type="entry name" value="NAT_SF"/>
    <property type="match status" value="1"/>
</dbReference>
<dbReference type="Ensembl" id="ENSCCRT00020038456.1">
    <property type="protein sequence ID" value="ENSCCRP00020035215.1"/>
    <property type="gene ID" value="ENSCCRG00020015799.1"/>
</dbReference>
<dbReference type="Proteomes" id="UP000694701">
    <property type="component" value="Unplaced"/>
</dbReference>
<dbReference type="PROSITE" id="PS51186">
    <property type="entry name" value="GNAT"/>
    <property type="match status" value="1"/>
</dbReference>
<dbReference type="PANTHER" id="PTHR13538:SF4">
    <property type="entry name" value="N-ALPHA-ACETYLTRANSFERASE 80"/>
    <property type="match status" value="1"/>
</dbReference>
<feature type="compositionally biased region" description="Pro residues" evidence="1">
    <location>
        <begin position="183"/>
        <end position="278"/>
    </location>
</feature>
<dbReference type="InterPro" id="IPR039840">
    <property type="entry name" value="NAA80"/>
</dbReference>
<accession>A0A8C2E2A8</accession>
<name>A0A8C2E2A8_CYPCA</name>
<evidence type="ECO:0000256" key="1">
    <source>
        <dbReference type="SAM" id="MobiDB-lite"/>
    </source>
</evidence>
<organism evidence="3 4">
    <name type="scientific">Cyprinus carpio</name>
    <name type="common">Common carp</name>
    <dbReference type="NCBI Taxonomy" id="7962"/>
    <lineage>
        <taxon>Eukaryota</taxon>
        <taxon>Metazoa</taxon>
        <taxon>Chordata</taxon>
        <taxon>Craniata</taxon>
        <taxon>Vertebrata</taxon>
        <taxon>Euteleostomi</taxon>
        <taxon>Actinopterygii</taxon>
        <taxon>Neopterygii</taxon>
        <taxon>Teleostei</taxon>
        <taxon>Ostariophysi</taxon>
        <taxon>Cypriniformes</taxon>
        <taxon>Cyprinidae</taxon>
        <taxon>Cyprininae</taxon>
        <taxon>Cyprinus</taxon>
    </lineage>
</organism>
<protein>
    <submittedName>
        <fullName evidence="3">N(alpha)-acetyltransferase 80, NatH catalytic subunit</fullName>
    </submittedName>
</protein>